<feature type="transmembrane region" description="Helical" evidence="7">
    <location>
        <begin position="293"/>
        <end position="317"/>
    </location>
</feature>
<feature type="transmembrane region" description="Helical" evidence="7">
    <location>
        <begin position="85"/>
        <end position="109"/>
    </location>
</feature>
<dbReference type="Gene3D" id="1.20.1250.20">
    <property type="entry name" value="MFS general substrate transporter like domains"/>
    <property type="match status" value="2"/>
</dbReference>
<evidence type="ECO:0000256" key="4">
    <source>
        <dbReference type="ARBA" id="ARBA00022989"/>
    </source>
</evidence>
<sequence>MAISESAKPIARSRYRWAVAGLIFVIYTIAAADRANLGVAMPFIRKEFDMSNAEAGGLMSLFLLAYALAQIPAGFAFARIGVSKILPGAMILTSILTGLVGTAGSLLMLKIYRFGLGLAEGPLPISMTSTINNWFPAKEKGIASGIFLSAVKFGPVIVPPLCAIIISVWGWREIFIFFAIPGIILSIVWYFLVADHPSKSRFVNKAELEYILDQPDPAQTNTTESGKPSAKWLNTLDRLIKRRAEPALTSNGQVFKSWNIWGCATSYCFQLGVSSVLLTWIPTYLITVKNFSIMNMGLVSAAPWVGAVLGNLLGGYFSDRFLGGRRKPGMLLSAIGTSLMMYLLINSPAEPLSYGLLLMLTGVVLSLGFSSYMSYPMGLASKASFPIANAIVNMVGQLGAAATPFLTGLLLDSYGWNYVFIFLAIGSFTSFILLLTIAEPIPAKQQG</sequence>
<dbReference type="PANTHER" id="PTHR11662:SF399">
    <property type="entry name" value="FI19708P1-RELATED"/>
    <property type="match status" value="1"/>
</dbReference>
<evidence type="ECO:0000256" key="3">
    <source>
        <dbReference type="ARBA" id="ARBA00022692"/>
    </source>
</evidence>
<dbReference type="InterPro" id="IPR036259">
    <property type="entry name" value="MFS_trans_sf"/>
</dbReference>
<dbReference type="Proteomes" id="UP000539985">
    <property type="component" value="Unassembled WGS sequence"/>
</dbReference>
<feature type="transmembrane region" description="Helical" evidence="7">
    <location>
        <begin position="329"/>
        <end position="345"/>
    </location>
</feature>
<dbReference type="SUPFAM" id="SSF103473">
    <property type="entry name" value="MFS general substrate transporter"/>
    <property type="match status" value="1"/>
</dbReference>
<evidence type="ECO:0000256" key="1">
    <source>
        <dbReference type="ARBA" id="ARBA00004651"/>
    </source>
</evidence>
<dbReference type="InterPro" id="IPR050382">
    <property type="entry name" value="MFS_Na/Anion_cotransporter"/>
</dbReference>
<reference evidence="9 10" key="1">
    <citation type="submission" date="2020-04" db="EMBL/GenBank/DDBJ databases">
        <title>Molecular characterization of pseudomonads from Agaricus bisporus reveal novel blotch 2 pathogens in Western Europe.</title>
        <authorList>
            <person name="Taparia T."/>
            <person name="Krijger M."/>
            <person name="Haynes E."/>
            <person name="Elpinstone J.G."/>
            <person name="Noble R."/>
            <person name="Van Der Wolf J."/>
        </authorList>
    </citation>
    <scope>NUCLEOTIDE SEQUENCE [LARGE SCALE GENOMIC DNA]</scope>
    <source>
        <strain evidence="9 10">H7001</strain>
    </source>
</reference>
<keyword evidence="4 7" id="KW-1133">Transmembrane helix</keyword>
<evidence type="ECO:0000256" key="2">
    <source>
        <dbReference type="ARBA" id="ARBA00022475"/>
    </source>
</evidence>
<feature type="domain" description="Major facilitator superfamily (MFS) profile" evidence="8">
    <location>
        <begin position="19"/>
        <end position="442"/>
    </location>
</feature>
<dbReference type="InterPro" id="IPR000849">
    <property type="entry name" value="Sugar_P_transporter"/>
</dbReference>
<dbReference type="EMBL" id="JACAQB010000026">
    <property type="protein sequence ID" value="NWB99780.1"/>
    <property type="molecule type" value="Genomic_DNA"/>
</dbReference>
<dbReference type="PIRSF" id="PIRSF002808">
    <property type="entry name" value="Hexose_phosphate_transp"/>
    <property type="match status" value="1"/>
</dbReference>
<dbReference type="Pfam" id="PF07690">
    <property type="entry name" value="MFS_1"/>
    <property type="match status" value="1"/>
</dbReference>
<feature type="transmembrane region" description="Helical" evidence="7">
    <location>
        <begin position="351"/>
        <end position="375"/>
    </location>
</feature>
<feature type="transmembrane region" description="Helical" evidence="7">
    <location>
        <begin position="15"/>
        <end position="32"/>
    </location>
</feature>
<name>A0A7Y8C4K0_9PSED</name>
<keyword evidence="5 7" id="KW-0472">Membrane</keyword>
<dbReference type="InterPro" id="IPR020846">
    <property type="entry name" value="MFS_dom"/>
</dbReference>
<evidence type="ECO:0000313" key="9">
    <source>
        <dbReference type="EMBL" id="NWB99780.1"/>
    </source>
</evidence>
<proteinExistence type="inferred from homology"/>
<evidence type="ECO:0000256" key="5">
    <source>
        <dbReference type="ARBA" id="ARBA00023136"/>
    </source>
</evidence>
<dbReference type="GO" id="GO:0005886">
    <property type="term" value="C:plasma membrane"/>
    <property type="evidence" value="ECO:0007669"/>
    <property type="project" value="UniProtKB-SubCell"/>
</dbReference>
<dbReference type="GO" id="GO:0022857">
    <property type="term" value="F:transmembrane transporter activity"/>
    <property type="evidence" value="ECO:0007669"/>
    <property type="project" value="InterPro"/>
</dbReference>
<feature type="transmembrane region" description="Helical" evidence="7">
    <location>
        <begin position="418"/>
        <end position="438"/>
    </location>
</feature>
<keyword evidence="3 7" id="KW-0812">Transmembrane</keyword>
<evidence type="ECO:0000256" key="7">
    <source>
        <dbReference type="SAM" id="Phobius"/>
    </source>
</evidence>
<feature type="transmembrane region" description="Helical" evidence="7">
    <location>
        <begin position="387"/>
        <end position="406"/>
    </location>
</feature>
<dbReference type="PANTHER" id="PTHR11662">
    <property type="entry name" value="SOLUTE CARRIER FAMILY 17"/>
    <property type="match status" value="1"/>
</dbReference>
<feature type="transmembrane region" description="Helical" evidence="7">
    <location>
        <begin position="258"/>
        <end position="281"/>
    </location>
</feature>
<comment type="similarity">
    <text evidence="6">Belongs to the major facilitator superfamily. Phthalate permease family.</text>
</comment>
<comment type="subcellular location">
    <subcellularLocation>
        <location evidence="1">Cell membrane</location>
        <topology evidence="1">Multi-pass membrane protein</topology>
    </subcellularLocation>
</comment>
<dbReference type="RefSeq" id="WP_177105332.1">
    <property type="nucleotide sequence ID" value="NZ_JACAQB010000026.1"/>
</dbReference>
<keyword evidence="2" id="KW-1003">Cell membrane</keyword>
<dbReference type="AlphaFoldDB" id="A0A7Y8C4K0"/>
<evidence type="ECO:0000256" key="6">
    <source>
        <dbReference type="ARBA" id="ARBA00038514"/>
    </source>
</evidence>
<feature type="transmembrane region" description="Helical" evidence="7">
    <location>
        <begin position="146"/>
        <end position="168"/>
    </location>
</feature>
<dbReference type="PROSITE" id="PS50850">
    <property type="entry name" value="MFS"/>
    <property type="match status" value="1"/>
</dbReference>
<organism evidence="9 10">
    <name type="scientific">Pseudomonas gingeri</name>
    <dbReference type="NCBI Taxonomy" id="117681"/>
    <lineage>
        <taxon>Bacteria</taxon>
        <taxon>Pseudomonadati</taxon>
        <taxon>Pseudomonadota</taxon>
        <taxon>Gammaproteobacteria</taxon>
        <taxon>Pseudomonadales</taxon>
        <taxon>Pseudomonadaceae</taxon>
        <taxon>Pseudomonas</taxon>
    </lineage>
</organism>
<feature type="transmembrane region" description="Helical" evidence="7">
    <location>
        <begin position="174"/>
        <end position="193"/>
    </location>
</feature>
<protein>
    <submittedName>
        <fullName evidence="9">MFS transporter</fullName>
    </submittedName>
</protein>
<dbReference type="CDD" id="cd17319">
    <property type="entry name" value="MFS_ExuT_GudP_like"/>
    <property type="match status" value="1"/>
</dbReference>
<accession>A0A7Y8C4K0</accession>
<feature type="transmembrane region" description="Helical" evidence="7">
    <location>
        <begin position="53"/>
        <end position="73"/>
    </location>
</feature>
<evidence type="ECO:0000313" key="10">
    <source>
        <dbReference type="Proteomes" id="UP000539985"/>
    </source>
</evidence>
<dbReference type="InterPro" id="IPR011701">
    <property type="entry name" value="MFS"/>
</dbReference>
<comment type="caution">
    <text evidence="9">The sequence shown here is derived from an EMBL/GenBank/DDBJ whole genome shotgun (WGS) entry which is preliminary data.</text>
</comment>
<gene>
    <name evidence="9" type="ORF">HX882_28320</name>
</gene>
<evidence type="ECO:0000259" key="8">
    <source>
        <dbReference type="PROSITE" id="PS50850"/>
    </source>
</evidence>